<evidence type="ECO:0000259" key="8">
    <source>
        <dbReference type="Pfam" id="PF25390"/>
    </source>
</evidence>
<evidence type="ECO:0000259" key="7">
    <source>
        <dbReference type="Pfam" id="PF00082"/>
    </source>
</evidence>
<dbReference type="Gene3D" id="3.40.50.200">
    <property type="entry name" value="Peptidase S8/S53 domain"/>
    <property type="match status" value="1"/>
</dbReference>
<keyword evidence="6" id="KW-0732">Signal</keyword>
<organism evidence="9 10">
    <name type="scientific">Actinomadura fulvescens</name>
    <dbReference type="NCBI Taxonomy" id="46160"/>
    <lineage>
        <taxon>Bacteria</taxon>
        <taxon>Bacillati</taxon>
        <taxon>Actinomycetota</taxon>
        <taxon>Actinomycetes</taxon>
        <taxon>Streptosporangiales</taxon>
        <taxon>Thermomonosporaceae</taxon>
        <taxon>Actinomadura</taxon>
    </lineage>
</organism>
<dbReference type="PROSITE" id="PS00137">
    <property type="entry name" value="SUBTILASE_HIS"/>
    <property type="match status" value="1"/>
</dbReference>
<dbReference type="PROSITE" id="PS00626">
    <property type="entry name" value="RCC1_2"/>
    <property type="match status" value="2"/>
</dbReference>
<feature type="region of interest" description="Disordered" evidence="5">
    <location>
        <begin position="462"/>
        <end position="489"/>
    </location>
</feature>
<dbReference type="InterPro" id="IPR058923">
    <property type="entry name" value="RCC1-like_dom"/>
</dbReference>
<dbReference type="Pfam" id="PF00082">
    <property type="entry name" value="Peptidase_S8"/>
    <property type="match status" value="1"/>
</dbReference>
<dbReference type="InterPro" id="IPR051625">
    <property type="entry name" value="Signaling_Regulatory_Domain"/>
</dbReference>
<sequence length="1245" mass="126741">MLNDRRRRFVRCLSAVTGLLLGVTVSGTVVPVTAAASAVAPGPAAYDHSRQKGKAPGTRGPLPKEFSRTELSVKFFSDRVVRVRAHKPVARNDAEASAIERTLARYPGASMRPLVPLPENRLAAEREKLEKRTGRRLPDMNSWFTITVPQGIEKLLDDLNALPSVEIAQAKLEPVKPSEPLRPHQRYRNAVGAAGGTGIDADAVNALPGGKGDGITISDVEAASGLRVGSTPGAIAAGDSHTLTMVSPSSDGGYDVLWATGRNDKGQLGGGDNTDSDVLMPVESLRGFKAVAAAGDFSVVVKKDGTVWAWGDNSEGQLGNGTTNGSNKPVQVPGVTNAVNVSAGSDGHVLVALSDGTVKAWGNNTDGQLGDGTTTSRRSPVTVTGLSGVSTAYGAIAAGGGHSLALLSDGTVKAWGKNSNGQLGDGGDTSRSTPITVPGLAGVQQVAAGGAHSLARVSGTVRSWGANDRGQLGDGSTEDRPSPVSVSELTGTSEIAAGAAHSASISANAVRTWGSNRNAQLGDDNMQDSPVPVHTAPNGNCSDAAVATGARHTLIYEHCGSPYGWGANTNGQLGTGDRASSAVPVRTLTTINEWNTCHEELAGRPAPAGPPIRLSRTIAATCVDGLGYHGTAVAGILGANDENGAGIAGIAPRAKLLLGATRDGGLAAARQRSTAGDVILIEAAYRFADGKWYPLEWAGWHYDEIVLATAAGITVVEPAGNGANDLDDAADGRAADIMRRPDSGAIMVGAGEPPSEAGANCSGSSRPPARTAIHKDPETFWGTTFGSRVDVQGYGDCVATLGTFPNGNDLSPTETDQNKLYYSWFNGTSSASPIVAGGVAALQGLVKRAGGAPLPPGTIRRLLKQTGTPQPAGDTRHIGPLPNLKAAVNYVRGGIAGGERFTIGIKNDGTVWSWGHNEFGQLGTGSTSDSNVPRQVPGLTGVARRPGAVAASTEHALAVRSDGTVWAWGRNNLGQLGDGTTTGRPSPVQVTGLSGVIAVAAGSQFSLALKSDGTVWGWGANQSGQIGDGTRTTRLTPVQAVNLTGVAAIAARASHAMATRTDGTVWTWGNTVIGGSNAGTLTPAQVSGLTNVAVWPGSIAAGTHHFLVVRTDGTVWAWGENSRGQLGDGGTTGRTAPAQVPGLSGVSTVGPGAWSSFAVKHDGTVSAWGYNGAGELGLGTSGGFLTSPATVTSLNGVMAVTGGGYHSVAVRADGSMLAWGSNYRGQLGTGTNTDSTSPAQVTGMP</sequence>
<keyword evidence="3" id="KW-0378">Hydrolase</keyword>
<gene>
    <name evidence="9" type="ORF">GCM10010411_84900</name>
</gene>
<feature type="region of interest" description="Disordered" evidence="5">
    <location>
        <begin position="40"/>
        <end position="64"/>
    </location>
</feature>
<dbReference type="InterPro" id="IPR006311">
    <property type="entry name" value="TAT_signal"/>
</dbReference>
<accession>A0ABP6D1J8</accession>
<dbReference type="PANTHER" id="PTHR22872">
    <property type="entry name" value="BTK-BINDING PROTEIN-RELATED"/>
    <property type="match status" value="1"/>
</dbReference>
<dbReference type="Pfam" id="PF00415">
    <property type="entry name" value="RCC1"/>
    <property type="match status" value="1"/>
</dbReference>
<dbReference type="PROSITE" id="PS51318">
    <property type="entry name" value="TAT"/>
    <property type="match status" value="1"/>
</dbReference>
<keyword evidence="2" id="KW-0677">Repeat</keyword>
<dbReference type="PRINTS" id="PR00633">
    <property type="entry name" value="RCCNDNSATION"/>
</dbReference>
<dbReference type="InterPro" id="IPR022398">
    <property type="entry name" value="Peptidase_S8_His-AS"/>
</dbReference>
<dbReference type="RefSeq" id="WP_344548190.1">
    <property type="nucleotide sequence ID" value="NZ_BAAATD010000017.1"/>
</dbReference>
<keyword evidence="10" id="KW-1185">Reference proteome</keyword>
<evidence type="ECO:0000256" key="6">
    <source>
        <dbReference type="SAM" id="SignalP"/>
    </source>
</evidence>
<evidence type="ECO:0000256" key="3">
    <source>
        <dbReference type="ARBA" id="ARBA00022801"/>
    </source>
</evidence>
<dbReference type="SUPFAM" id="SSF50985">
    <property type="entry name" value="RCC1/BLIP-II"/>
    <property type="match status" value="3"/>
</dbReference>
<dbReference type="Proteomes" id="UP001501509">
    <property type="component" value="Unassembled WGS sequence"/>
</dbReference>
<protein>
    <recommendedName>
        <fullName evidence="11">Alpha-tubulin suppressor-like RCC1 family protein</fullName>
    </recommendedName>
</protein>
<feature type="domain" description="RCC1-like" evidence="8">
    <location>
        <begin position="886"/>
        <end position="1180"/>
    </location>
</feature>
<dbReference type="InterPro" id="IPR000408">
    <property type="entry name" value="Reg_chr_condens"/>
</dbReference>
<feature type="domain" description="Peptidase S8/S53" evidence="7">
    <location>
        <begin position="627"/>
        <end position="868"/>
    </location>
</feature>
<dbReference type="Pfam" id="PF25390">
    <property type="entry name" value="WD40_RLD"/>
    <property type="match status" value="2"/>
</dbReference>
<dbReference type="InterPro" id="IPR023828">
    <property type="entry name" value="Peptidase_S8_Ser-AS"/>
</dbReference>
<proteinExistence type="predicted"/>
<evidence type="ECO:0000313" key="10">
    <source>
        <dbReference type="Proteomes" id="UP001501509"/>
    </source>
</evidence>
<evidence type="ECO:0000256" key="2">
    <source>
        <dbReference type="ARBA" id="ARBA00022737"/>
    </source>
</evidence>
<feature type="signal peptide" evidence="6">
    <location>
        <begin position="1"/>
        <end position="34"/>
    </location>
</feature>
<feature type="domain" description="RCC1-like" evidence="8">
    <location>
        <begin position="351"/>
        <end position="587"/>
    </location>
</feature>
<dbReference type="InterPro" id="IPR036852">
    <property type="entry name" value="Peptidase_S8/S53_dom_sf"/>
</dbReference>
<reference evidence="10" key="1">
    <citation type="journal article" date="2019" name="Int. J. Syst. Evol. Microbiol.">
        <title>The Global Catalogue of Microorganisms (GCM) 10K type strain sequencing project: providing services to taxonomists for standard genome sequencing and annotation.</title>
        <authorList>
            <consortium name="The Broad Institute Genomics Platform"/>
            <consortium name="The Broad Institute Genome Sequencing Center for Infectious Disease"/>
            <person name="Wu L."/>
            <person name="Ma J."/>
        </authorList>
    </citation>
    <scope>NUCLEOTIDE SEQUENCE [LARGE SCALE GENOMIC DNA]</scope>
    <source>
        <strain evidence="10">JCM 6833</strain>
    </source>
</reference>
<evidence type="ECO:0000256" key="1">
    <source>
        <dbReference type="ARBA" id="ARBA00022670"/>
    </source>
</evidence>
<name>A0ABP6D1J8_9ACTN</name>
<dbReference type="PROSITE" id="PS00138">
    <property type="entry name" value="SUBTILASE_SER"/>
    <property type="match status" value="1"/>
</dbReference>
<dbReference type="EMBL" id="BAAATD010000017">
    <property type="protein sequence ID" value="GAA2633345.1"/>
    <property type="molecule type" value="Genomic_DNA"/>
</dbReference>
<dbReference type="Pfam" id="PF13540">
    <property type="entry name" value="RCC1_2"/>
    <property type="match status" value="1"/>
</dbReference>
<feature type="chain" id="PRO_5046296141" description="Alpha-tubulin suppressor-like RCC1 family protein" evidence="6">
    <location>
        <begin position="35"/>
        <end position="1245"/>
    </location>
</feature>
<dbReference type="InterPro" id="IPR000209">
    <property type="entry name" value="Peptidase_S8/S53_dom"/>
</dbReference>
<dbReference type="InterPro" id="IPR009091">
    <property type="entry name" value="RCC1/BLIP-II"/>
</dbReference>
<evidence type="ECO:0000313" key="9">
    <source>
        <dbReference type="EMBL" id="GAA2633345.1"/>
    </source>
</evidence>
<evidence type="ECO:0000256" key="5">
    <source>
        <dbReference type="SAM" id="MobiDB-lite"/>
    </source>
</evidence>
<feature type="region of interest" description="Disordered" evidence="5">
    <location>
        <begin position="1224"/>
        <end position="1245"/>
    </location>
</feature>
<dbReference type="PROSITE" id="PS50012">
    <property type="entry name" value="RCC1_3"/>
    <property type="match status" value="13"/>
</dbReference>
<dbReference type="SUPFAM" id="SSF52743">
    <property type="entry name" value="Subtilisin-like"/>
    <property type="match status" value="1"/>
</dbReference>
<comment type="caution">
    <text evidence="9">The sequence shown here is derived from an EMBL/GenBank/DDBJ whole genome shotgun (WGS) entry which is preliminary data.</text>
</comment>
<feature type="compositionally biased region" description="Polar residues" evidence="5">
    <location>
        <begin position="1229"/>
        <end position="1245"/>
    </location>
</feature>
<keyword evidence="1" id="KW-0645">Protease</keyword>
<keyword evidence="4" id="KW-0720">Serine protease</keyword>
<evidence type="ECO:0008006" key="11">
    <source>
        <dbReference type="Google" id="ProtNLM"/>
    </source>
</evidence>
<dbReference type="Gene3D" id="2.130.10.30">
    <property type="entry name" value="Regulator of chromosome condensation 1/beta-lactamase-inhibitor protein II"/>
    <property type="match status" value="4"/>
</dbReference>
<evidence type="ECO:0000256" key="4">
    <source>
        <dbReference type="ARBA" id="ARBA00022825"/>
    </source>
</evidence>